<evidence type="ECO:0000313" key="1">
    <source>
        <dbReference type="EMBL" id="QIS17683.1"/>
    </source>
</evidence>
<gene>
    <name evidence="1" type="ORF">F6W96_04530</name>
</gene>
<proteinExistence type="predicted"/>
<dbReference type="EMBL" id="CP046173">
    <property type="protein sequence ID" value="QIS17683.1"/>
    <property type="molecule type" value="Genomic_DNA"/>
</dbReference>
<dbReference type="Proteomes" id="UP000500953">
    <property type="component" value="Chromosome"/>
</dbReference>
<sequence>MANDLTATRNFRLIRGKALGYLALANLPVRRFSLAIDLIDEAVDIDTRTGKTLDIGCRRGWQRVIRERQVYRRVLL</sequence>
<accession>A0A6G9YXY3</accession>
<organism evidence="1 2">
    <name type="scientific">Nocardia terpenica</name>
    <dbReference type="NCBI Taxonomy" id="455432"/>
    <lineage>
        <taxon>Bacteria</taxon>
        <taxon>Bacillati</taxon>
        <taxon>Actinomycetota</taxon>
        <taxon>Actinomycetes</taxon>
        <taxon>Mycobacteriales</taxon>
        <taxon>Nocardiaceae</taxon>
        <taxon>Nocardia</taxon>
    </lineage>
</organism>
<evidence type="ECO:0000313" key="2">
    <source>
        <dbReference type="Proteomes" id="UP000500953"/>
    </source>
</evidence>
<dbReference type="AlphaFoldDB" id="A0A6G9YXY3"/>
<protein>
    <submittedName>
        <fullName evidence="1">Uncharacterized protein</fullName>
    </submittedName>
</protein>
<name>A0A6G9YXY3_9NOCA</name>
<dbReference type="RefSeq" id="WP_167485067.1">
    <property type="nucleotide sequence ID" value="NZ_CP046173.1"/>
</dbReference>
<reference evidence="1 2" key="1">
    <citation type="journal article" date="2019" name="ACS Chem. Biol.">
        <title>Identification and Mobilization of a Cryptic Antibiotic Biosynthesis Gene Locus from a Human-Pathogenic Nocardia Isolate.</title>
        <authorList>
            <person name="Herisse M."/>
            <person name="Ishida K."/>
            <person name="Porter J.L."/>
            <person name="Howden B."/>
            <person name="Hertweck C."/>
            <person name="Stinear T.P."/>
            <person name="Pidot S.J."/>
        </authorList>
    </citation>
    <scope>NUCLEOTIDE SEQUENCE [LARGE SCALE GENOMIC DNA]</scope>
    <source>
        <strain evidence="1 2">AUSMDU00012715</strain>
    </source>
</reference>